<keyword evidence="2" id="KW-1185">Reference proteome</keyword>
<evidence type="ECO:0000313" key="2">
    <source>
        <dbReference type="Proteomes" id="UP000689195"/>
    </source>
</evidence>
<protein>
    <submittedName>
        <fullName evidence="1">Uncharacterized protein</fullName>
    </submittedName>
</protein>
<gene>
    <name evidence="1" type="ORF">PPENT_87.1.T0090353</name>
</gene>
<name>A0A8S1SM44_9CILI</name>
<evidence type="ECO:0000313" key="1">
    <source>
        <dbReference type="EMBL" id="CAD8140930.1"/>
    </source>
</evidence>
<reference evidence="1" key="1">
    <citation type="submission" date="2021-01" db="EMBL/GenBank/DDBJ databases">
        <authorList>
            <consortium name="Genoscope - CEA"/>
            <person name="William W."/>
        </authorList>
    </citation>
    <scope>NUCLEOTIDE SEQUENCE</scope>
</reference>
<dbReference type="AlphaFoldDB" id="A0A8S1SM44"/>
<organism evidence="1 2">
    <name type="scientific">Paramecium pentaurelia</name>
    <dbReference type="NCBI Taxonomy" id="43138"/>
    <lineage>
        <taxon>Eukaryota</taxon>
        <taxon>Sar</taxon>
        <taxon>Alveolata</taxon>
        <taxon>Ciliophora</taxon>
        <taxon>Intramacronucleata</taxon>
        <taxon>Oligohymenophorea</taxon>
        <taxon>Peniculida</taxon>
        <taxon>Parameciidae</taxon>
        <taxon>Paramecium</taxon>
    </lineage>
</organism>
<dbReference type="Proteomes" id="UP000689195">
    <property type="component" value="Unassembled WGS sequence"/>
</dbReference>
<dbReference type="EMBL" id="CAJJDO010000009">
    <property type="protein sequence ID" value="CAD8140930.1"/>
    <property type="molecule type" value="Genomic_DNA"/>
</dbReference>
<dbReference type="OrthoDB" id="10301589at2759"/>
<accession>A0A8S1SM44</accession>
<proteinExistence type="predicted"/>
<sequence length="214" mass="25790">MIKFCLNLKHHFSNLILPYNPKGYKNILKYIEHHESIQQRISNLDIQQDQFIFAFNNFIDSIQDNDFNEFAREVCDQKLADSFIEGISRIQNEELKFEKMVDDDLEEKIYFTDMNIFVNVNRSISLYDHEILLNKPNKFPKVTALYTQVDEYEPENYHHVRFMVVKDEIDETGIFQTIKMALLFNEKQMFLGKNPSWKIIDIDKYMQKQYPQFF</sequence>
<comment type="caution">
    <text evidence="1">The sequence shown here is derived from an EMBL/GenBank/DDBJ whole genome shotgun (WGS) entry which is preliminary data.</text>
</comment>